<evidence type="ECO:0000313" key="3">
    <source>
        <dbReference type="Proteomes" id="UP000198888"/>
    </source>
</evidence>
<proteinExistence type="predicted"/>
<feature type="transmembrane region" description="Helical" evidence="1">
    <location>
        <begin position="226"/>
        <end position="245"/>
    </location>
</feature>
<organism evidence="2 3">
    <name type="scientific">Halohasta litchfieldiae</name>
    <dbReference type="NCBI Taxonomy" id="1073996"/>
    <lineage>
        <taxon>Archaea</taxon>
        <taxon>Methanobacteriati</taxon>
        <taxon>Methanobacteriota</taxon>
        <taxon>Stenosarchaea group</taxon>
        <taxon>Halobacteria</taxon>
        <taxon>Halobacteriales</taxon>
        <taxon>Haloferacaceae</taxon>
        <taxon>Halohasta</taxon>
    </lineage>
</organism>
<sequence>MNRRRTILSVLLVLLAGSYVVATGIGTTVDEPGDGVSTVRESQLIQPVDNGSYLWPYTSRSASASGRTLAVNVIIYGPPDRTRTALVDSANLDWEPVNDSETDADAESYVVDDGVDWDDAAGSTRYSYVDQRLDDGQQQWVDESYQLHTGSYLGSRSHIRAYSPPSGEWTAIQVHEEYFDWFRLRHTVTDIHDSSRLIERTFIDQPFVDGVSRTYYGTTGGWNDGWITEIQLTVGLLLSTILAPQSRQQLRRAGHDLSRAAIRNRYGFLLAGALAGLLLGVRIAGIALETAIPTQSPQLFAGLLYPLIALGPPTLVALLAPRLRPQGAFGFTVAGLGAGFVYDFAAIDVGTVPLQLILHRLGLLFTLGLLAVGVVNSHNSGRFGEEGTVTESDPPLIVIACLGWFVGLGLPLFGYL</sequence>
<reference evidence="2 3" key="1">
    <citation type="submission" date="2016-10" db="EMBL/GenBank/DDBJ databases">
        <authorList>
            <person name="de Groot N.N."/>
        </authorList>
    </citation>
    <scope>NUCLEOTIDE SEQUENCE [LARGE SCALE GENOMIC DNA]</scope>
    <source>
        <strain evidence="2 3">DSM 22187</strain>
    </source>
</reference>
<dbReference type="Proteomes" id="UP000198888">
    <property type="component" value="Unassembled WGS sequence"/>
</dbReference>
<accession>A0A2H4PYK2</accession>
<feature type="transmembrane region" description="Helical" evidence="1">
    <location>
        <begin position="327"/>
        <end position="345"/>
    </location>
</feature>
<keyword evidence="1" id="KW-0812">Transmembrane</keyword>
<dbReference type="OrthoDB" id="343201at2157"/>
<keyword evidence="1" id="KW-0472">Membrane</keyword>
<name>A0A1H6U540_9EURY</name>
<feature type="transmembrane region" description="Helical" evidence="1">
    <location>
        <begin position="299"/>
        <end position="320"/>
    </location>
</feature>
<feature type="transmembrane region" description="Helical" evidence="1">
    <location>
        <begin position="266"/>
        <end position="287"/>
    </location>
</feature>
<keyword evidence="3" id="KW-1185">Reference proteome</keyword>
<evidence type="ECO:0000313" key="2">
    <source>
        <dbReference type="EMBL" id="SEI83490.1"/>
    </source>
</evidence>
<dbReference type="RefSeq" id="WP_089672101.1">
    <property type="nucleotide sequence ID" value="NZ_CP024845.1"/>
</dbReference>
<dbReference type="AlphaFoldDB" id="A0A1H6U540"/>
<feature type="transmembrane region" description="Helical" evidence="1">
    <location>
        <begin position="396"/>
        <end position="415"/>
    </location>
</feature>
<keyword evidence="1" id="KW-1133">Transmembrane helix</keyword>
<evidence type="ECO:0000256" key="1">
    <source>
        <dbReference type="SAM" id="Phobius"/>
    </source>
</evidence>
<feature type="transmembrane region" description="Helical" evidence="1">
    <location>
        <begin position="357"/>
        <end position="375"/>
    </location>
</feature>
<dbReference type="KEGG" id="hae:halTADL_0379"/>
<accession>A0A1H6U540</accession>
<protein>
    <submittedName>
        <fullName evidence="2">Uncharacterized protein</fullName>
    </submittedName>
</protein>
<dbReference type="STRING" id="1073996.SAMN05444271_10926"/>
<gene>
    <name evidence="2" type="ORF">SAMN05444271_10926</name>
</gene>
<dbReference type="GeneID" id="35001204"/>
<dbReference type="EMBL" id="FNYR01000009">
    <property type="protein sequence ID" value="SEI83490.1"/>
    <property type="molecule type" value="Genomic_DNA"/>
</dbReference>